<protein>
    <submittedName>
        <fullName evidence="9">Aminoacyl-tRNA ligase</fullName>
        <ecNumber evidence="9">6.1.1.17</ecNumber>
    </submittedName>
</protein>
<evidence type="ECO:0000256" key="6">
    <source>
        <dbReference type="ARBA" id="ARBA00023146"/>
    </source>
</evidence>
<dbReference type="SUPFAM" id="SSF52374">
    <property type="entry name" value="Nucleotidylyl transferase"/>
    <property type="match status" value="1"/>
</dbReference>
<dbReference type="Gene3D" id="3.40.50.620">
    <property type="entry name" value="HUPs"/>
    <property type="match status" value="1"/>
</dbReference>
<dbReference type="GO" id="GO:0005524">
    <property type="term" value="F:ATP binding"/>
    <property type="evidence" value="ECO:0007669"/>
    <property type="project" value="UniProtKB-KW"/>
</dbReference>
<dbReference type="PANTHER" id="PTHR43311:SF1">
    <property type="entry name" value="GLUTAMYL-Q TRNA(ASP) SYNTHETASE"/>
    <property type="match status" value="1"/>
</dbReference>
<keyword evidence="7" id="KW-0648">Protein biosynthesis</keyword>
<evidence type="ECO:0000259" key="8">
    <source>
        <dbReference type="Pfam" id="PF00749"/>
    </source>
</evidence>
<dbReference type="AlphaFoldDB" id="A0A518DFQ4"/>
<keyword evidence="6 7" id="KW-0030">Aminoacyl-tRNA synthetase</keyword>
<evidence type="ECO:0000256" key="3">
    <source>
        <dbReference type="ARBA" id="ARBA00022741"/>
    </source>
</evidence>
<dbReference type="GO" id="GO:0005829">
    <property type="term" value="C:cytosol"/>
    <property type="evidence" value="ECO:0007669"/>
    <property type="project" value="TreeGrafter"/>
</dbReference>
<dbReference type="InterPro" id="IPR000924">
    <property type="entry name" value="Glu/Gln-tRNA-synth"/>
</dbReference>
<dbReference type="Pfam" id="PF00749">
    <property type="entry name" value="tRNA-synt_1c"/>
    <property type="match status" value="1"/>
</dbReference>
<dbReference type="GO" id="GO:0006424">
    <property type="term" value="P:glutamyl-tRNA aminoacylation"/>
    <property type="evidence" value="ECO:0007669"/>
    <property type="project" value="TreeGrafter"/>
</dbReference>
<name>A0A518DFQ4_9BACT</name>
<dbReference type="InterPro" id="IPR014729">
    <property type="entry name" value="Rossmann-like_a/b/a_fold"/>
</dbReference>
<evidence type="ECO:0000256" key="1">
    <source>
        <dbReference type="ARBA" id="ARBA00022598"/>
    </source>
</evidence>
<feature type="domain" description="Glutamyl/glutaminyl-tRNA synthetase class Ib catalytic" evidence="8">
    <location>
        <begin position="4"/>
        <end position="267"/>
    </location>
</feature>
<keyword evidence="1 7" id="KW-0436">Ligase</keyword>
<evidence type="ECO:0000313" key="9">
    <source>
        <dbReference type="EMBL" id="QDU90313.1"/>
    </source>
</evidence>
<comment type="similarity">
    <text evidence="7">Belongs to the class-I aminoacyl-tRNA synthetase family.</text>
</comment>
<keyword evidence="4" id="KW-0862">Zinc</keyword>
<dbReference type="Proteomes" id="UP000317429">
    <property type="component" value="Chromosome"/>
</dbReference>
<dbReference type="RefSeq" id="WP_197526969.1">
    <property type="nucleotide sequence ID" value="NZ_CP036291.1"/>
</dbReference>
<accession>A0A518DFQ4</accession>
<gene>
    <name evidence="9" type="ORF">Pla175_37160</name>
</gene>
<keyword evidence="3 7" id="KW-0547">Nucleotide-binding</keyword>
<dbReference type="InterPro" id="IPR001412">
    <property type="entry name" value="aa-tRNA-synth_I_CS"/>
</dbReference>
<evidence type="ECO:0000256" key="4">
    <source>
        <dbReference type="ARBA" id="ARBA00022833"/>
    </source>
</evidence>
<dbReference type="PROSITE" id="PS00178">
    <property type="entry name" value="AA_TRNA_LIGASE_I"/>
    <property type="match status" value="1"/>
</dbReference>
<dbReference type="PANTHER" id="PTHR43311">
    <property type="entry name" value="GLUTAMATE--TRNA LIGASE"/>
    <property type="match status" value="1"/>
</dbReference>
<dbReference type="KEGG" id="pnd:Pla175_37160"/>
<dbReference type="InterPro" id="IPR020058">
    <property type="entry name" value="Glu/Gln-tRNA-synth_Ib_cat-dom"/>
</dbReference>
<organism evidence="9 10">
    <name type="scientific">Pirellulimonas nuda</name>
    <dbReference type="NCBI Taxonomy" id="2528009"/>
    <lineage>
        <taxon>Bacteria</taxon>
        <taxon>Pseudomonadati</taxon>
        <taxon>Planctomycetota</taxon>
        <taxon>Planctomycetia</taxon>
        <taxon>Pirellulales</taxon>
        <taxon>Lacipirellulaceae</taxon>
        <taxon>Pirellulimonas</taxon>
    </lineage>
</organism>
<evidence type="ECO:0000256" key="5">
    <source>
        <dbReference type="ARBA" id="ARBA00022840"/>
    </source>
</evidence>
<evidence type="ECO:0000256" key="2">
    <source>
        <dbReference type="ARBA" id="ARBA00022723"/>
    </source>
</evidence>
<dbReference type="NCBIfam" id="NF004315">
    <property type="entry name" value="PRK05710.1-4"/>
    <property type="match status" value="1"/>
</dbReference>
<sequence length="314" mass="34337">MPITRLAPSPTGALHLGNARTFLVNWAMARQQGWRVLLRIEDLDGPRIKADAAADAIDTLRWLGMDWDEGPSYQSRDPAPYHAALTRLAAQGAIYPCRCTRSEVLAASAPNEGDAELRYSGACRPAGPTPLEFVADPRVAWRVRTEDRTEVFDDGCVGRVSENPHRTVGDFLVATKAGVPSYQLAVAVDDARQGVDRIVRGVDLLSSTPRQSLLRGLLGLAPEPAHWHLPLVVGPDGRRLAKRHGDTRVGYYRGLGVPPERIVALVASWSGLPKQPRLSAAQFAQRFDIARLPPERVVFQEEHDAWLKAADAGS</sequence>
<evidence type="ECO:0000256" key="7">
    <source>
        <dbReference type="RuleBase" id="RU363037"/>
    </source>
</evidence>
<dbReference type="InterPro" id="IPR049940">
    <property type="entry name" value="GluQ/Sye"/>
</dbReference>
<reference evidence="9 10" key="1">
    <citation type="submission" date="2019-02" db="EMBL/GenBank/DDBJ databases">
        <title>Deep-cultivation of Planctomycetes and their phenomic and genomic characterization uncovers novel biology.</title>
        <authorList>
            <person name="Wiegand S."/>
            <person name="Jogler M."/>
            <person name="Boedeker C."/>
            <person name="Pinto D."/>
            <person name="Vollmers J."/>
            <person name="Rivas-Marin E."/>
            <person name="Kohn T."/>
            <person name="Peeters S.H."/>
            <person name="Heuer A."/>
            <person name="Rast P."/>
            <person name="Oberbeckmann S."/>
            <person name="Bunk B."/>
            <person name="Jeske O."/>
            <person name="Meyerdierks A."/>
            <person name="Storesund J.E."/>
            <person name="Kallscheuer N."/>
            <person name="Luecker S."/>
            <person name="Lage O.M."/>
            <person name="Pohl T."/>
            <person name="Merkel B.J."/>
            <person name="Hornburger P."/>
            <person name="Mueller R.-W."/>
            <person name="Bruemmer F."/>
            <person name="Labrenz M."/>
            <person name="Spormann A.M."/>
            <person name="Op den Camp H."/>
            <person name="Overmann J."/>
            <person name="Amann R."/>
            <person name="Jetten M.S.M."/>
            <person name="Mascher T."/>
            <person name="Medema M.H."/>
            <person name="Devos D.P."/>
            <person name="Kaster A.-K."/>
            <person name="Ovreas L."/>
            <person name="Rohde M."/>
            <person name="Galperin M.Y."/>
            <person name="Jogler C."/>
        </authorList>
    </citation>
    <scope>NUCLEOTIDE SEQUENCE [LARGE SCALE GENOMIC DNA]</scope>
    <source>
        <strain evidence="9 10">Pla175</strain>
    </source>
</reference>
<keyword evidence="10" id="KW-1185">Reference proteome</keyword>
<evidence type="ECO:0000313" key="10">
    <source>
        <dbReference type="Proteomes" id="UP000317429"/>
    </source>
</evidence>
<keyword evidence="2" id="KW-0479">Metal-binding</keyword>
<dbReference type="GO" id="GO:0004818">
    <property type="term" value="F:glutamate-tRNA ligase activity"/>
    <property type="evidence" value="ECO:0007669"/>
    <property type="project" value="UniProtKB-EC"/>
</dbReference>
<proteinExistence type="inferred from homology"/>
<dbReference type="PRINTS" id="PR00987">
    <property type="entry name" value="TRNASYNTHGLU"/>
</dbReference>
<keyword evidence="5 7" id="KW-0067">ATP-binding</keyword>
<dbReference type="EC" id="6.1.1.17" evidence="9"/>
<dbReference type="EMBL" id="CP036291">
    <property type="protein sequence ID" value="QDU90313.1"/>
    <property type="molecule type" value="Genomic_DNA"/>
</dbReference>